<sequence>MSLKSLIALMVLTPLLLLGCSSVPQSTLPVQWQQHQKTLQQIDQFQVTGKLGYISPEERQSLNFFWHHQPYYSELRLTTVLGQTALKLAISPDGARITTYEDDVFEGQDATSLIYRLTGLRIPVTQLPAWLLGLPQDEQQFTLNDQNTLASLTAESTRQGVTRAPWHIAYQRYRDIDVNGERLPLPSKLQLTQGDIKLNIVITKWTVTP</sequence>
<feature type="chain" id="PRO_5031559278" description="Outer-membrane lipoprotein LolB" evidence="14">
    <location>
        <begin position="27"/>
        <end position="209"/>
    </location>
</feature>
<keyword evidence="6 13" id="KW-0732">Signal</keyword>
<comment type="function">
    <text evidence="13">Plays a critical role in the incorporation of lipoproteins in the outer membrane after they are released by the LolA protein.</text>
</comment>
<proteinExistence type="inferred from homology"/>
<comment type="caution">
    <text evidence="15">The sequence shown here is derived from an EMBL/GenBank/DDBJ whole genome shotgun (WGS) entry which is preliminary data.</text>
</comment>
<evidence type="ECO:0000256" key="5">
    <source>
        <dbReference type="ARBA" id="ARBA00022448"/>
    </source>
</evidence>
<accession>A0A7X8TP81</accession>
<evidence type="ECO:0000256" key="13">
    <source>
        <dbReference type="HAMAP-Rule" id="MF_00233"/>
    </source>
</evidence>
<dbReference type="Pfam" id="PF03550">
    <property type="entry name" value="LolB"/>
    <property type="match status" value="1"/>
</dbReference>
<comment type="subcellular location">
    <subcellularLocation>
        <location evidence="1 13">Cell outer membrane</location>
        <topology evidence="1 13">Lipid-anchor</topology>
    </subcellularLocation>
</comment>
<dbReference type="RefSeq" id="WP_168834741.1">
    <property type="nucleotide sequence ID" value="NZ_JABAIK010000001.1"/>
</dbReference>
<dbReference type="HAMAP" id="MF_00233">
    <property type="entry name" value="LolB"/>
    <property type="match status" value="1"/>
</dbReference>
<organism evidence="15 16">
    <name type="scientific">Vibrio agarilyticus</name>
    <dbReference type="NCBI Taxonomy" id="2726741"/>
    <lineage>
        <taxon>Bacteria</taxon>
        <taxon>Pseudomonadati</taxon>
        <taxon>Pseudomonadota</taxon>
        <taxon>Gammaproteobacteria</taxon>
        <taxon>Vibrionales</taxon>
        <taxon>Vibrionaceae</taxon>
        <taxon>Vibrio</taxon>
    </lineage>
</organism>
<evidence type="ECO:0000256" key="2">
    <source>
        <dbReference type="ARBA" id="ARBA00009696"/>
    </source>
</evidence>
<dbReference type="EMBL" id="JABAIK010000001">
    <property type="protein sequence ID" value="NLS11653.1"/>
    <property type="molecule type" value="Genomic_DNA"/>
</dbReference>
<evidence type="ECO:0000313" key="15">
    <source>
        <dbReference type="EMBL" id="NLS11653.1"/>
    </source>
</evidence>
<name>A0A7X8TP81_9VIBR</name>
<keyword evidence="10 13" id="KW-0143">Chaperone</keyword>
<evidence type="ECO:0000256" key="6">
    <source>
        <dbReference type="ARBA" id="ARBA00022729"/>
    </source>
</evidence>
<evidence type="ECO:0000256" key="12">
    <source>
        <dbReference type="ARBA" id="ARBA00023288"/>
    </source>
</evidence>
<dbReference type="InterPro" id="IPR004565">
    <property type="entry name" value="OM_lipoprot_LolB"/>
</dbReference>
<evidence type="ECO:0000256" key="14">
    <source>
        <dbReference type="SAM" id="SignalP"/>
    </source>
</evidence>
<evidence type="ECO:0000256" key="9">
    <source>
        <dbReference type="ARBA" id="ARBA00023139"/>
    </source>
</evidence>
<reference evidence="15 16" key="1">
    <citation type="submission" date="2020-04" db="EMBL/GenBank/DDBJ databases">
        <title>Vibrio sp. SM6, a novel species isolated from seawater.</title>
        <authorList>
            <person name="Wang X."/>
        </authorList>
    </citation>
    <scope>NUCLEOTIDE SEQUENCE [LARGE SCALE GENOMIC DNA]</scope>
    <source>
        <strain evidence="15 16">SM6</strain>
    </source>
</reference>
<evidence type="ECO:0000256" key="8">
    <source>
        <dbReference type="ARBA" id="ARBA00023136"/>
    </source>
</evidence>
<evidence type="ECO:0000256" key="3">
    <source>
        <dbReference type="ARBA" id="ARBA00011245"/>
    </source>
</evidence>
<evidence type="ECO:0000256" key="10">
    <source>
        <dbReference type="ARBA" id="ARBA00023186"/>
    </source>
</evidence>
<keyword evidence="7 13" id="KW-0653">Protein transport</keyword>
<keyword evidence="8 13" id="KW-0472">Membrane</keyword>
<gene>
    <name evidence="13 15" type="primary">lolB</name>
    <name evidence="15" type="ORF">HGP28_01950</name>
</gene>
<comment type="subunit">
    <text evidence="3 13">Monomer.</text>
</comment>
<evidence type="ECO:0000256" key="1">
    <source>
        <dbReference type="ARBA" id="ARBA00004459"/>
    </source>
</evidence>
<dbReference type="Gene3D" id="2.50.20.10">
    <property type="entry name" value="Lipoprotein localisation LolA/LolB/LppX"/>
    <property type="match status" value="1"/>
</dbReference>
<comment type="similarity">
    <text evidence="2 13">Belongs to the LolB family.</text>
</comment>
<keyword evidence="11 13" id="KW-0998">Cell outer membrane</keyword>
<dbReference type="CDD" id="cd16326">
    <property type="entry name" value="LolB"/>
    <property type="match status" value="1"/>
</dbReference>
<keyword evidence="12 13" id="KW-0449">Lipoprotein</keyword>
<protein>
    <recommendedName>
        <fullName evidence="4 13">Outer-membrane lipoprotein LolB</fullName>
    </recommendedName>
</protein>
<evidence type="ECO:0000256" key="4">
    <source>
        <dbReference type="ARBA" id="ARBA00016202"/>
    </source>
</evidence>
<dbReference type="Proteomes" id="UP000535589">
    <property type="component" value="Unassembled WGS sequence"/>
</dbReference>
<evidence type="ECO:0000256" key="7">
    <source>
        <dbReference type="ARBA" id="ARBA00022927"/>
    </source>
</evidence>
<evidence type="ECO:0000313" key="16">
    <source>
        <dbReference type="Proteomes" id="UP000535589"/>
    </source>
</evidence>
<dbReference type="InterPro" id="IPR029046">
    <property type="entry name" value="LolA/LolB/LppX"/>
</dbReference>
<dbReference type="GO" id="GO:0044874">
    <property type="term" value="P:lipoprotein localization to outer membrane"/>
    <property type="evidence" value="ECO:0007669"/>
    <property type="project" value="UniProtKB-UniRule"/>
</dbReference>
<dbReference type="AlphaFoldDB" id="A0A7X8TP81"/>
<evidence type="ECO:0000256" key="11">
    <source>
        <dbReference type="ARBA" id="ARBA00023237"/>
    </source>
</evidence>
<feature type="signal peptide" evidence="14">
    <location>
        <begin position="1"/>
        <end position="26"/>
    </location>
</feature>
<dbReference type="PROSITE" id="PS51257">
    <property type="entry name" value="PROKAR_LIPOPROTEIN"/>
    <property type="match status" value="1"/>
</dbReference>
<keyword evidence="9 13" id="KW-0564">Palmitate</keyword>
<dbReference type="GO" id="GO:0009279">
    <property type="term" value="C:cell outer membrane"/>
    <property type="evidence" value="ECO:0007669"/>
    <property type="project" value="UniProtKB-SubCell"/>
</dbReference>
<dbReference type="SUPFAM" id="SSF89392">
    <property type="entry name" value="Prokaryotic lipoproteins and lipoprotein localization factors"/>
    <property type="match status" value="1"/>
</dbReference>
<keyword evidence="16" id="KW-1185">Reference proteome</keyword>
<keyword evidence="5 13" id="KW-0813">Transport</keyword>
<dbReference type="NCBIfam" id="TIGR00548">
    <property type="entry name" value="lolB"/>
    <property type="match status" value="1"/>
</dbReference>
<dbReference type="GO" id="GO:0015031">
    <property type="term" value="P:protein transport"/>
    <property type="evidence" value="ECO:0007669"/>
    <property type="project" value="UniProtKB-KW"/>
</dbReference>